<dbReference type="AlphaFoldDB" id="A0A562VGY2"/>
<gene>
    <name evidence="2" type="ORF">LX16_0072</name>
</gene>
<feature type="domain" description="DUF4097" evidence="1">
    <location>
        <begin position="26"/>
        <end position="261"/>
    </location>
</feature>
<evidence type="ECO:0000313" key="2">
    <source>
        <dbReference type="EMBL" id="TWJ17156.1"/>
    </source>
</evidence>
<dbReference type="InterPro" id="IPR025164">
    <property type="entry name" value="Toastrack_DUF4097"/>
</dbReference>
<proteinExistence type="predicted"/>
<keyword evidence="3" id="KW-1185">Reference proteome</keyword>
<accession>A0A562VGY2</accession>
<evidence type="ECO:0000313" key="3">
    <source>
        <dbReference type="Proteomes" id="UP000321617"/>
    </source>
</evidence>
<organism evidence="2 3">
    <name type="scientific">Stackebrandtia albiflava</name>
    <dbReference type="NCBI Taxonomy" id="406432"/>
    <lineage>
        <taxon>Bacteria</taxon>
        <taxon>Bacillati</taxon>
        <taxon>Actinomycetota</taxon>
        <taxon>Actinomycetes</taxon>
        <taxon>Glycomycetales</taxon>
        <taxon>Glycomycetaceae</taxon>
        <taxon>Stackebrandtia</taxon>
    </lineage>
</organism>
<dbReference type="EMBL" id="VLLL01000001">
    <property type="protein sequence ID" value="TWJ17156.1"/>
    <property type="molecule type" value="Genomic_DNA"/>
</dbReference>
<dbReference type="RefSeq" id="WP_147131278.1">
    <property type="nucleotide sequence ID" value="NZ_BAABIJ010000009.1"/>
</dbReference>
<evidence type="ECO:0000259" key="1">
    <source>
        <dbReference type="Pfam" id="PF13349"/>
    </source>
</evidence>
<dbReference type="OrthoDB" id="3252095at2"/>
<comment type="caution">
    <text evidence="2">The sequence shown here is derived from an EMBL/GenBank/DDBJ whole genome shotgun (WGS) entry which is preliminary data.</text>
</comment>
<dbReference type="Pfam" id="PF13349">
    <property type="entry name" value="DUF4097"/>
    <property type="match status" value="1"/>
</dbReference>
<name>A0A562VGY2_9ACTN</name>
<protein>
    <submittedName>
        <fullName evidence="2">DUF4097 and DUF4098 domain-containing protein YvlB</fullName>
    </submittedName>
</protein>
<reference evidence="2 3" key="1">
    <citation type="journal article" date="2013" name="Stand. Genomic Sci.">
        <title>Genomic Encyclopedia of Type Strains, Phase I: The one thousand microbial genomes (KMG-I) project.</title>
        <authorList>
            <person name="Kyrpides N.C."/>
            <person name="Woyke T."/>
            <person name="Eisen J.A."/>
            <person name="Garrity G."/>
            <person name="Lilburn T.G."/>
            <person name="Beck B.J."/>
            <person name="Whitman W.B."/>
            <person name="Hugenholtz P."/>
            <person name="Klenk H.P."/>
        </authorList>
    </citation>
    <scope>NUCLEOTIDE SEQUENCE [LARGE SCALE GENOMIC DNA]</scope>
    <source>
        <strain evidence="2 3">DSM 45044</strain>
    </source>
</reference>
<sequence>MSEFPCDGPISANVLFSAGRCEIIAEQRDSALVEITPHRNDKRSRETAEATKVEFRDGRLTVQAPEGMAGMVFSFGRSGAIDIVVRIPVQSSVNVKTASASVHMRGELDAAQATTASGGITVADTVREATANTASGDIHIARCTETAKGNTVSGDLQIDYAGGDVNLKSVSGDVRLGTAGGSVGGGSVSGDITINSIRGGVCQLKSVSGSITVGVAPGTGVWMDLNTVSGTTSSDLAVGDMPSDTKANLEMRLNTVSGNIDLFRATG</sequence>
<dbReference type="Proteomes" id="UP000321617">
    <property type="component" value="Unassembled WGS sequence"/>
</dbReference>